<evidence type="ECO:0000256" key="9">
    <source>
        <dbReference type="ARBA" id="ARBA00022723"/>
    </source>
</evidence>
<dbReference type="PANTHER" id="PTHR10587:SF133">
    <property type="entry name" value="CHITIN DEACETYLASE 1-RELATED"/>
    <property type="match status" value="1"/>
</dbReference>
<organism evidence="25 26">
    <name type="scientific">Rhizoctonia solani 123E</name>
    <dbReference type="NCBI Taxonomy" id="1423351"/>
    <lineage>
        <taxon>Eukaryota</taxon>
        <taxon>Fungi</taxon>
        <taxon>Dikarya</taxon>
        <taxon>Basidiomycota</taxon>
        <taxon>Agaricomycotina</taxon>
        <taxon>Agaricomycetes</taxon>
        <taxon>Cantharellales</taxon>
        <taxon>Ceratobasidiaceae</taxon>
        <taxon>Rhizoctonia</taxon>
    </lineage>
</organism>
<keyword evidence="18" id="KW-0961">Cell wall biogenesis/degradation</keyword>
<dbReference type="EMBL" id="AZST01000300">
    <property type="protein sequence ID" value="KEP49981.1"/>
    <property type="molecule type" value="Genomic_DNA"/>
</dbReference>
<comment type="caution">
    <text evidence="25">The sequence shown here is derived from an EMBL/GenBank/DDBJ whole genome shotgun (WGS) entry which is preliminary data.</text>
</comment>
<evidence type="ECO:0000256" key="12">
    <source>
        <dbReference type="ARBA" id="ARBA00023024"/>
    </source>
</evidence>
<sequence length="463" mass="47822">MLTHTATVTLFLSLAAAGTAQAHSVNANGGSHVARQDPHAIPPLEEIKQGMPTEPPVPLSATPTTGSPPTISGAPNLPSIPDMSSFPPGGQLLPTDSAEVKEWLAEIAAAGVTIPDIAPNKVLPDDAPAGTTLCSLNKEASAAGGASGNCWWSCSTCTRDTDVVTCPDKLSWGLTFDDGPSPYTPKVLNYLAEKSLKASFYVIGANIVNHPEILQATYLAGHEIAGHTWTHPQLTTLTNEQIVAELGWTRKAIQAVIGVTPRYFRPPYGDCDDRVRAIAKGLGMIPVIWSEGFDTDDWSVNSGGVSTTLMEGYNKMLETLPTLNNGVISLQHDWYQGTVDLAVGYFLPAALSHNPAPNFQTVIECQHQPLGMSYIETSGSGTPAAGSTNNATTTAAPASSAPAGSTTKPSAPTSGTTKASTTGTPSGTASASSANTSTNAAVTTRDAGLFAMAMAVLVGVLGA</sequence>
<keyword evidence="26" id="KW-1185">Reference proteome</keyword>
<evidence type="ECO:0000256" key="22">
    <source>
        <dbReference type="SAM" id="MobiDB-lite"/>
    </source>
</evidence>
<evidence type="ECO:0000256" key="11">
    <source>
        <dbReference type="ARBA" id="ARBA00022801"/>
    </source>
</evidence>
<keyword evidence="13" id="KW-0472">Membrane</keyword>
<dbReference type="GO" id="GO:0004099">
    <property type="term" value="F:chitin deacetylase activity"/>
    <property type="evidence" value="ECO:0007669"/>
    <property type="project" value="UniProtKB-EC"/>
</dbReference>
<dbReference type="PROSITE" id="PS51677">
    <property type="entry name" value="NODB"/>
    <property type="match status" value="1"/>
</dbReference>
<accession>A0A074RS93</accession>
<evidence type="ECO:0000256" key="6">
    <source>
        <dbReference type="ARBA" id="ARBA00022512"/>
    </source>
</evidence>
<feature type="region of interest" description="Disordered" evidence="22">
    <location>
        <begin position="46"/>
        <end position="94"/>
    </location>
</feature>
<evidence type="ECO:0000256" key="18">
    <source>
        <dbReference type="ARBA" id="ARBA00023316"/>
    </source>
</evidence>
<feature type="region of interest" description="Disordered" evidence="22">
    <location>
        <begin position="374"/>
        <end position="438"/>
    </location>
</feature>
<keyword evidence="11" id="KW-0378">Hydrolase</keyword>
<feature type="signal peptide" evidence="23">
    <location>
        <begin position="1"/>
        <end position="22"/>
    </location>
</feature>
<feature type="chain" id="PRO_5001699593" description="chitin deacetylase" evidence="23">
    <location>
        <begin position="23"/>
        <end position="463"/>
    </location>
</feature>
<keyword evidence="8" id="KW-0336">GPI-anchor</keyword>
<evidence type="ECO:0000256" key="20">
    <source>
        <dbReference type="ARBA" id="ARBA00024056"/>
    </source>
</evidence>
<evidence type="ECO:0000256" key="10">
    <source>
        <dbReference type="ARBA" id="ARBA00022729"/>
    </source>
</evidence>
<dbReference type="GO" id="GO:0098552">
    <property type="term" value="C:side of membrane"/>
    <property type="evidence" value="ECO:0007669"/>
    <property type="project" value="UniProtKB-KW"/>
</dbReference>
<keyword evidence="16" id="KW-0170">Cobalt</keyword>
<evidence type="ECO:0000256" key="17">
    <source>
        <dbReference type="ARBA" id="ARBA00023288"/>
    </source>
</evidence>
<protein>
    <recommendedName>
        <fullName evidence="20">chitin deacetylase</fullName>
        <ecNumber evidence="20">3.5.1.41</ecNumber>
    </recommendedName>
</protein>
<evidence type="ECO:0000256" key="1">
    <source>
        <dbReference type="ARBA" id="ARBA00001941"/>
    </source>
</evidence>
<keyword evidence="14" id="KW-0325">Glycoprotein</keyword>
<dbReference type="GO" id="GO:0005886">
    <property type="term" value="C:plasma membrane"/>
    <property type="evidence" value="ECO:0007669"/>
    <property type="project" value="UniProtKB-SubCell"/>
</dbReference>
<dbReference type="GO" id="GO:0046872">
    <property type="term" value="F:metal ion binding"/>
    <property type="evidence" value="ECO:0007669"/>
    <property type="project" value="UniProtKB-KW"/>
</dbReference>
<evidence type="ECO:0000256" key="19">
    <source>
        <dbReference type="ARBA" id="ARBA00023326"/>
    </source>
</evidence>
<evidence type="ECO:0000313" key="26">
    <source>
        <dbReference type="Proteomes" id="UP000027456"/>
    </source>
</evidence>
<evidence type="ECO:0000259" key="24">
    <source>
        <dbReference type="PROSITE" id="PS51677"/>
    </source>
</evidence>
<name>A0A074RS93_9AGAM</name>
<dbReference type="EC" id="3.5.1.41" evidence="20"/>
<keyword evidence="17" id="KW-0449">Lipoprotein</keyword>
<dbReference type="InterPro" id="IPR002509">
    <property type="entry name" value="NODB_dom"/>
</dbReference>
<evidence type="ECO:0000256" key="5">
    <source>
        <dbReference type="ARBA" id="ARBA00022475"/>
    </source>
</evidence>
<evidence type="ECO:0000256" key="21">
    <source>
        <dbReference type="ARBA" id="ARBA00048494"/>
    </source>
</evidence>
<dbReference type="Pfam" id="PF01522">
    <property type="entry name" value="Polysacc_deac_1"/>
    <property type="match status" value="1"/>
</dbReference>
<dbReference type="Proteomes" id="UP000027456">
    <property type="component" value="Unassembled WGS sequence"/>
</dbReference>
<gene>
    <name evidence="25" type="ORF">V565_089040</name>
</gene>
<dbReference type="OrthoDB" id="407355at2759"/>
<keyword evidence="15" id="KW-0119">Carbohydrate metabolism</keyword>
<evidence type="ECO:0000256" key="2">
    <source>
        <dbReference type="ARBA" id="ARBA00004191"/>
    </source>
</evidence>
<keyword evidence="12" id="KW-0146">Chitin degradation</keyword>
<comment type="similarity">
    <text evidence="4">Belongs to the polysaccharide deacetylase family.</text>
</comment>
<evidence type="ECO:0000256" key="14">
    <source>
        <dbReference type="ARBA" id="ARBA00023180"/>
    </source>
</evidence>
<dbReference type="GO" id="GO:0000272">
    <property type="term" value="P:polysaccharide catabolic process"/>
    <property type="evidence" value="ECO:0007669"/>
    <property type="project" value="UniProtKB-KW"/>
</dbReference>
<dbReference type="GO" id="GO:0006032">
    <property type="term" value="P:chitin catabolic process"/>
    <property type="evidence" value="ECO:0007669"/>
    <property type="project" value="UniProtKB-KW"/>
</dbReference>
<evidence type="ECO:0000256" key="4">
    <source>
        <dbReference type="ARBA" id="ARBA00010973"/>
    </source>
</evidence>
<evidence type="ECO:0000313" key="25">
    <source>
        <dbReference type="EMBL" id="KEP49981.1"/>
    </source>
</evidence>
<keyword evidence="9" id="KW-0479">Metal-binding</keyword>
<dbReference type="STRING" id="1423351.A0A074RS93"/>
<keyword evidence="5" id="KW-1003">Cell membrane</keyword>
<dbReference type="GO" id="GO:0009272">
    <property type="term" value="P:fungal-type cell wall biogenesis"/>
    <property type="evidence" value="ECO:0007669"/>
    <property type="project" value="UniProtKB-ARBA"/>
</dbReference>
<evidence type="ECO:0000256" key="15">
    <source>
        <dbReference type="ARBA" id="ARBA00023277"/>
    </source>
</evidence>
<comment type="cofactor">
    <cofactor evidence="1">
        <name>Co(2+)</name>
        <dbReference type="ChEBI" id="CHEBI:48828"/>
    </cofactor>
</comment>
<keyword evidence="19" id="KW-0624">Polysaccharide degradation</keyword>
<dbReference type="SUPFAM" id="SSF88713">
    <property type="entry name" value="Glycoside hydrolase/deacetylase"/>
    <property type="match status" value="1"/>
</dbReference>
<evidence type="ECO:0000256" key="13">
    <source>
        <dbReference type="ARBA" id="ARBA00023136"/>
    </source>
</evidence>
<evidence type="ECO:0000256" key="16">
    <source>
        <dbReference type="ARBA" id="ARBA00023285"/>
    </source>
</evidence>
<feature type="compositionally biased region" description="Low complexity" evidence="22">
    <location>
        <begin position="381"/>
        <end position="438"/>
    </location>
</feature>
<dbReference type="Gene3D" id="3.20.20.370">
    <property type="entry name" value="Glycoside hydrolase/deacetylase"/>
    <property type="match status" value="1"/>
</dbReference>
<dbReference type="PANTHER" id="PTHR10587">
    <property type="entry name" value="GLYCOSYL TRANSFERASE-RELATED"/>
    <property type="match status" value="1"/>
</dbReference>
<evidence type="ECO:0000256" key="23">
    <source>
        <dbReference type="SAM" id="SignalP"/>
    </source>
</evidence>
<dbReference type="InterPro" id="IPR011330">
    <property type="entry name" value="Glyco_hydro/deAcase_b/a-brl"/>
</dbReference>
<evidence type="ECO:0000256" key="8">
    <source>
        <dbReference type="ARBA" id="ARBA00022622"/>
    </source>
</evidence>
<keyword evidence="10 23" id="KW-0732">Signal</keyword>
<dbReference type="AlphaFoldDB" id="A0A074RS93"/>
<comment type="catalytic activity">
    <reaction evidence="21">
        <text>[(1-&gt;4)-N-acetyl-beta-D-glucosaminyl](n) + n H2O = chitosan + n acetate</text>
        <dbReference type="Rhea" id="RHEA:10464"/>
        <dbReference type="Rhea" id="RHEA-COMP:9593"/>
        <dbReference type="Rhea" id="RHEA-COMP:9597"/>
        <dbReference type="ChEBI" id="CHEBI:15377"/>
        <dbReference type="ChEBI" id="CHEBI:17029"/>
        <dbReference type="ChEBI" id="CHEBI:30089"/>
        <dbReference type="ChEBI" id="CHEBI:57704"/>
        <dbReference type="EC" id="3.5.1.41"/>
    </reaction>
    <physiologicalReaction direction="left-to-right" evidence="21">
        <dbReference type="Rhea" id="RHEA:10465"/>
    </physiologicalReaction>
</comment>
<feature type="domain" description="NodB homology" evidence="24">
    <location>
        <begin position="170"/>
        <end position="362"/>
    </location>
</feature>
<dbReference type="InterPro" id="IPR050248">
    <property type="entry name" value="Polysacc_deacetylase_ArnD"/>
</dbReference>
<dbReference type="GO" id="GO:0071555">
    <property type="term" value="P:cell wall organization"/>
    <property type="evidence" value="ECO:0007669"/>
    <property type="project" value="UniProtKB-KW"/>
</dbReference>
<dbReference type="FunFam" id="3.20.20.370:FF:000004">
    <property type="entry name" value="Related to Chitin deacetylase"/>
    <property type="match status" value="1"/>
</dbReference>
<evidence type="ECO:0000256" key="7">
    <source>
        <dbReference type="ARBA" id="ARBA00022525"/>
    </source>
</evidence>
<feature type="compositionally biased region" description="Low complexity" evidence="22">
    <location>
        <begin position="60"/>
        <end position="75"/>
    </location>
</feature>
<keyword evidence="6" id="KW-0134">Cell wall</keyword>
<keyword evidence="7" id="KW-0964">Secreted</keyword>
<reference evidence="25 26" key="1">
    <citation type="submission" date="2013-12" db="EMBL/GenBank/DDBJ databases">
        <authorList>
            <person name="Cubeta M."/>
            <person name="Pakala S."/>
            <person name="Fedorova N."/>
            <person name="Thomas E."/>
            <person name="Dean R."/>
            <person name="Jabaji S."/>
            <person name="Neate S."/>
            <person name="Toda T."/>
            <person name="Tavantzis S."/>
            <person name="Vilgalys R."/>
            <person name="Bharathan N."/>
            <person name="Pakala S."/>
            <person name="Losada L.S."/>
            <person name="Zafar N."/>
            <person name="Nierman W."/>
        </authorList>
    </citation>
    <scope>NUCLEOTIDE SEQUENCE [LARGE SCALE GENOMIC DNA]</scope>
    <source>
        <strain evidence="25 26">123E</strain>
    </source>
</reference>
<comment type="subcellular location">
    <subcellularLocation>
        <location evidence="3">Cell membrane</location>
        <topology evidence="3">Lipid-anchor</topology>
        <topology evidence="3">GPI-anchor</topology>
    </subcellularLocation>
    <subcellularLocation>
        <location evidence="2">Secreted</location>
        <location evidence="2">Cell wall</location>
    </subcellularLocation>
</comment>
<proteinExistence type="inferred from homology"/>
<evidence type="ECO:0000256" key="3">
    <source>
        <dbReference type="ARBA" id="ARBA00004609"/>
    </source>
</evidence>
<dbReference type="HOGENOM" id="CLU_030200_2_0_1"/>